<gene>
    <name evidence="2" type="ORF">LEP48_02890</name>
</gene>
<dbReference type="Proteomes" id="UP001319870">
    <property type="component" value="Unassembled WGS sequence"/>
</dbReference>
<accession>A0ABS7ZCX6</accession>
<comment type="caution">
    <text evidence="2">The sequence shown here is derived from an EMBL/GenBank/DDBJ whole genome shotgun (WGS) entry which is preliminary data.</text>
</comment>
<keyword evidence="3" id="KW-1185">Reference proteome</keyword>
<keyword evidence="1" id="KW-0732">Signal</keyword>
<protein>
    <submittedName>
        <fullName evidence="2">Extracellular solute-binding protein</fullName>
    </submittedName>
</protein>
<dbReference type="PANTHER" id="PTHR43649:SF11">
    <property type="entry name" value="ABC TRANSPORTER SUBSTRATE-BINDING PROTEIN YESO-RELATED"/>
    <property type="match status" value="1"/>
</dbReference>
<dbReference type="PANTHER" id="PTHR43649">
    <property type="entry name" value="ARABINOSE-BINDING PROTEIN-RELATED"/>
    <property type="match status" value="1"/>
</dbReference>
<proteinExistence type="predicted"/>
<reference evidence="2 3" key="1">
    <citation type="submission" date="2021-09" db="EMBL/GenBank/DDBJ databases">
        <title>Isoptericola luteus sp. nov., a novel bacterium isolated from Harbin, the capital city of Heilongjiang province.</title>
        <authorList>
            <person name="Li J."/>
        </authorList>
    </citation>
    <scope>NUCLEOTIDE SEQUENCE [LARGE SCALE GENOMIC DNA]</scope>
    <source>
        <strain evidence="2 3">NEAU-Y5</strain>
    </source>
</reference>
<dbReference type="EMBL" id="JAIXCQ010000001">
    <property type="protein sequence ID" value="MCA5892297.1"/>
    <property type="molecule type" value="Genomic_DNA"/>
</dbReference>
<sequence>MRVTSNRRTARRSRRSVALVALTASGALALSACSGDSGAMPEGDGGDGDDVNIRFAWWGSDDRHKSTQELIDLFEEKNPGITVTPDYTDWGGYWDKLATTVAGGDTPDVMTQEERFISDYATRGVIADMSQLDIDTAEISDEILATGTIDDKLYGIATGVNAYSLVADPQVFADAGVEVPDDTAWTWEDYVKVAGEVSKGAGDGVWGTQDYGFNEAGLSVMARQKGETLYNADGTLGVSEETVAAFFQLSLDLMANDGQPDASRTVEIQNAGPEGSLLGTNKGAMGVWWTNQLGALSESSGRELELLRMPGESQFDRTGMYFKPAMYYSVSATTEHPEESAKFVDFLLNDPEAAAIMLTDRGLPSNLTVRESILGDLADADQRMAEFMADLEDEIVDSPPVPPNGSGDVQDIITRINTEVLFGDSTPQEAAKAFISEVEAATAG</sequence>
<feature type="chain" id="PRO_5045327973" evidence="1">
    <location>
        <begin position="30"/>
        <end position="444"/>
    </location>
</feature>
<dbReference type="Pfam" id="PF13416">
    <property type="entry name" value="SBP_bac_8"/>
    <property type="match status" value="1"/>
</dbReference>
<dbReference type="InterPro" id="IPR050490">
    <property type="entry name" value="Bact_solute-bd_prot1"/>
</dbReference>
<dbReference type="SUPFAM" id="SSF53850">
    <property type="entry name" value="Periplasmic binding protein-like II"/>
    <property type="match status" value="1"/>
</dbReference>
<evidence type="ECO:0000313" key="2">
    <source>
        <dbReference type="EMBL" id="MCA5892297.1"/>
    </source>
</evidence>
<evidence type="ECO:0000313" key="3">
    <source>
        <dbReference type="Proteomes" id="UP001319870"/>
    </source>
</evidence>
<dbReference type="InterPro" id="IPR006059">
    <property type="entry name" value="SBP"/>
</dbReference>
<dbReference type="RefSeq" id="WP_225564049.1">
    <property type="nucleotide sequence ID" value="NZ_JAIXCQ010000001.1"/>
</dbReference>
<dbReference type="Gene3D" id="3.40.190.10">
    <property type="entry name" value="Periplasmic binding protein-like II"/>
    <property type="match status" value="2"/>
</dbReference>
<organism evidence="2 3">
    <name type="scientific">Isoptericola luteus</name>
    <dbReference type="NCBI Taxonomy" id="2879484"/>
    <lineage>
        <taxon>Bacteria</taxon>
        <taxon>Bacillati</taxon>
        <taxon>Actinomycetota</taxon>
        <taxon>Actinomycetes</taxon>
        <taxon>Micrococcales</taxon>
        <taxon>Promicromonosporaceae</taxon>
        <taxon>Isoptericola</taxon>
    </lineage>
</organism>
<dbReference type="PROSITE" id="PS51257">
    <property type="entry name" value="PROKAR_LIPOPROTEIN"/>
    <property type="match status" value="1"/>
</dbReference>
<evidence type="ECO:0000256" key="1">
    <source>
        <dbReference type="SAM" id="SignalP"/>
    </source>
</evidence>
<feature type="signal peptide" evidence="1">
    <location>
        <begin position="1"/>
        <end position="29"/>
    </location>
</feature>
<name>A0ABS7ZCX6_9MICO</name>